<reference evidence="3 4" key="1">
    <citation type="journal article" date="2016" name="Sci. Rep.">
        <title>The genome sequence of the outbreeding globe artichoke constructed de novo incorporating a phase-aware low-pass sequencing strategy of F1 progeny.</title>
        <authorList>
            <person name="Scaglione D."/>
            <person name="Reyes-Chin-Wo S."/>
            <person name="Acquadro A."/>
            <person name="Froenicke L."/>
            <person name="Portis E."/>
            <person name="Beitel C."/>
            <person name="Tirone M."/>
            <person name="Mauro R."/>
            <person name="Lo Monaco A."/>
            <person name="Mauromicale G."/>
            <person name="Faccioli P."/>
            <person name="Cattivelli L."/>
            <person name="Rieseberg L."/>
            <person name="Michelmore R."/>
            <person name="Lanteri S."/>
        </authorList>
    </citation>
    <scope>NUCLEOTIDE SEQUENCE [LARGE SCALE GENOMIC DNA]</scope>
    <source>
        <strain evidence="3">2C</strain>
    </source>
</reference>
<dbReference type="InterPro" id="IPR042199">
    <property type="entry name" value="AsparK_Bifunc_asparK/hSer_DH"/>
</dbReference>
<dbReference type="Gene3D" id="3.40.1160.10">
    <property type="entry name" value="Acetylglutamate kinase-like"/>
    <property type="match status" value="2"/>
</dbReference>
<organism evidence="3 4">
    <name type="scientific">Cynara cardunculus var. scolymus</name>
    <name type="common">Globe artichoke</name>
    <name type="synonym">Cynara scolymus</name>
    <dbReference type="NCBI Taxonomy" id="59895"/>
    <lineage>
        <taxon>Eukaryota</taxon>
        <taxon>Viridiplantae</taxon>
        <taxon>Streptophyta</taxon>
        <taxon>Embryophyta</taxon>
        <taxon>Tracheophyta</taxon>
        <taxon>Spermatophyta</taxon>
        <taxon>Magnoliopsida</taxon>
        <taxon>eudicotyledons</taxon>
        <taxon>Gunneridae</taxon>
        <taxon>Pentapetalae</taxon>
        <taxon>asterids</taxon>
        <taxon>campanulids</taxon>
        <taxon>Asterales</taxon>
        <taxon>Asteraceae</taxon>
        <taxon>Carduoideae</taxon>
        <taxon>Cardueae</taxon>
        <taxon>Carduinae</taxon>
        <taxon>Cynara</taxon>
    </lineage>
</organism>
<keyword evidence="3" id="KW-0808">Transferase</keyword>
<protein>
    <submittedName>
        <fullName evidence="3">Aspartate/glutamate/uridylate kinase</fullName>
    </submittedName>
</protein>
<evidence type="ECO:0000256" key="1">
    <source>
        <dbReference type="ARBA" id="ARBA00010122"/>
    </source>
</evidence>
<dbReference type="InterPro" id="IPR036393">
    <property type="entry name" value="AceGlu_kinase-like_sf"/>
</dbReference>
<dbReference type="STRING" id="59895.A0A118INH1"/>
<dbReference type="EMBL" id="LEKV01006982">
    <property type="protein sequence ID" value="KVH27189.1"/>
    <property type="molecule type" value="Genomic_DNA"/>
</dbReference>
<comment type="caution">
    <text evidence="3">The sequence shown here is derived from an EMBL/GenBank/DDBJ whole genome shotgun (WGS) entry which is preliminary data.</text>
</comment>
<evidence type="ECO:0000313" key="3">
    <source>
        <dbReference type="EMBL" id="KVH27189.1"/>
    </source>
</evidence>
<accession>A0A118INH1</accession>
<proteinExistence type="inferred from homology"/>
<feature type="domain" description="Aspartate/glutamate/uridylate kinase" evidence="2">
    <location>
        <begin position="1"/>
        <end position="128"/>
    </location>
</feature>
<sequence>MKFGGSSVASADRMKEVTELILSFPKKNNVIVLSAMGKTTNKVIVALVYILRTVDELGLDRSLIKDHLDKLEQLLNGIAVLKELTPRVRNYIVSFGECTSTRIFVAYLNKIGTKACQYDVFDIEATYLAVAKRVHGDWIRDPMIPIVTVGKVWKYVDGVLTCDPNIYSGAEPVPYLTFNRIESQQ</sequence>
<dbReference type="InterPro" id="IPR001048">
    <property type="entry name" value="Asp/Glu/Uridylate_kinase"/>
</dbReference>
<dbReference type="Gene3D" id="1.20.120.1320">
    <property type="entry name" value="Aspartokinase, catalytic domain"/>
    <property type="match status" value="1"/>
</dbReference>
<dbReference type="Pfam" id="PF00696">
    <property type="entry name" value="AA_kinase"/>
    <property type="match status" value="1"/>
</dbReference>
<dbReference type="PANTHER" id="PTHR21499:SF59">
    <property type="entry name" value="ASPARTOKINASE"/>
    <property type="match status" value="1"/>
</dbReference>
<evidence type="ECO:0000313" key="4">
    <source>
        <dbReference type="Proteomes" id="UP000243975"/>
    </source>
</evidence>
<dbReference type="Proteomes" id="UP000243975">
    <property type="component" value="Unassembled WGS sequence"/>
</dbReference>
<name>A0A118INH1_CYNCS</name>
<keyword evidence="3" id="KW-0418">Kinase</keyword>
<dbReference type="AlphaFoldDB" id="A0A118INH1"/>
<comment type="similarity">
    <text evidence="1">Belongs to the aspartokinase family.</text>
</comment>
<evidence type="ECO:0000259" key="2">
    <source>
        <dbReference type="Pfam" id="PF00696"/>
    </source>
</evidence>
<dbReference type="GO" id="GO:0009089">
    <property type="term" value="P:lysine biosynthetic process via diaminopimelate"/>
    <property type="evidence" value="ECO:0007669"/>
    <property type="project" value="TreeGrafter"/>
</dbReference>
<dbReference type="Gramene" id="KVH27189">
    <property type="protein sequence ID" value="KVH27189"/>
    <property type="gene ID" value="Ccrd_025849"/>
</dbReference>
<dbReference type="PANTHER" id="PTHR21499">
    <property type="entry name" value="ASPARTATE KINASE"/>
    <property type="match status" value="1"/>
</dbReference>
<dbReference type="SUPFAM" id="SSF53633">
    <property type="entry name" value="Carbamate kinase-like"/>
    <property type="match status" value="1"/>
</dbReference>
<dbReference type="GO" id="GO:0004072">
    <property type="term" value="F:aspartate kinase activity"/>
    <property type="evidence" value="ECO:0007669"/>
    <property type="project" value="TreeGrafter"/>
</dbReference>
<keyword evidence="4" id="KW-1185">Reference proteome</keyword>
<gene>
    <name evidence="3" type="ORF">Ccrd_025849</name>
</gene>
<dbReference type="GO" id="GO:0009570">
    <property type="term" value="C:chloroplast stroma"/>
    <property type="evidence" value="ECO:0007669"/>
    <property type="project" value="TreeGrafter"/>
</dbReference>
<dbReference type="GO" id="GO:0005829">
    <property type="term" value="C:cytosol"/>
    <property type="evidence" value="ECO:0007669"/>
    <property type="project" value="TreeGrafter"/>
</dbReference>
<dbReference type="GO" id="GO:0009090">
    <property type="term" value="P:homoserine biosynthetic process"/>
    <property type="evidence" value="ECO:0007669"/>
    <property type="project" value="TreeGrafter"/>
</dbReference>